<dbReference type="InterPro" id="IPR001123">
    <property type="entry name" value="LeuE-type"/>
</dbReference>
<feature type="transmembrane region" description="Helical" evidence="6">
    <location>
        <begin position="163"/>
        <end position="184"/>
    </location>
</feature>
<reference evidence="7 8" key="1">
    <citation type="journal article" date="2019" name="Int. J. Syst. Evol. Microbiol.">
        <title>The Global Catalogue of Microorganisms (GCM) 10K type strain sequencing project: providing services to taxonomists for standard genome sequencing and annotation.</title>
        <authorList>
            <consortium name="The Broad Institute Genomics Platform"/>
            <consortium name="The Broad Institute Genome Sequencing Center for Infectious Disease"/>
            <person name="Wu L."/>
            <person name="Ma J."/>
        </authorList>
    </citation>
    <scope>NUCLEOTIDE SEQUENCE [LARGE SCALE GENOMIC DNA]</scope>
    <source>
        <strain evidence="7 8">JCM 15900</strain>
    </source>
</reference>
<keyword evidence="5 6" id="KW-0472">Membrane</keyword>
<feature type="transmembrane region" description="Helical" evidence="6">
    <location>
        <begin position="72"/>
        <end position="89"/>
    </location>
</feature>
<comment type="caution">
    <text evidence="7">The sequence shown here is derived from an EMBL/GenBank/DDBJ whole genome shotgun (WGS) entry which is preliminary data.</text>
</comment>
<name>A0ABN2WF39_9MICO</name>
<evidence type="ECO:0000256" key="4">
    <source>
        <dbReference type="ARBA" id="ARBA00022989"/>
    </source>
</evidence>
<dbReference type="PANTHER" id="PTHR30086:SF20">
    <property type="entry name" value="ARGININE EXPORTER PROTEIN ARGO-RELATED"/>
    <property type="match status" value="1"/>
</dbReference>
<organism evidence="7 8">
    <name type="scientific">Brevibacterium salitolerans</name>
    <dbReference type="NCBI Taxonomy" id="1403566"/>
    <lineage>
        <taxon>Bacteria</taxon>
        <taxon>Bacillati</taxon>
        <taxon>Actinomycetota</taxon>
        <taxon>Actinomycetes</taxon>
        <taxon>Micrococcales</taxon>
        <taxon>Brevibacteriaceae</taxon>
        <taxon>Brevibacterium</taxon>
    </lineage>
</organism>
<dbReference type="RefSeq" id="WP_344335234.1">
    <property type="nucleotide sequence ID" value="NZ_BAAAPZ010000002.1"/>
</dbReference>
<sequence>MVPWDVLLAFVATVCGFMLIPGPAMLYVATVGVERGRSAGVAAAGGLALGSLVLATAAAVGLTAVLAASETLFLLFKVCGVAYLVYLGVRRLMTPMAAISADRGSAKGSANEPEAEAGAGIGVLREVGRGTLVSLSNPKDALFFFAFLPQFVSGAHGSAQLQMFLLGCVFALVALLFDGCYGLLGSQLRRLFVKRPRVWESQRWVSGAAYLLMAAVAAFSSNRTRTA</sequence>
<dbReference type="PANTHER" id="PTHR30086">
    <property type="entry name" value="ARGININE EXPORTER PROTEIN ARGO"/>
    <property type="match status" value="1"/>
</dbReference>
<feature type="transmembrane region" description="Helical" evidence="6">
    <location>
        <begin position="204"/>
        <end position="221"/>
    </location>
</feature>
<feature type="transmembrane region" description="Helical" evidence="6">
    <location>
        <begin position="6"/>
        <end position="29"/>
    </location>
</feature>
<evidence type="ECO:0000256" key="3">
    <source>
        <dbReference type="ARBA" id="ARBA00022692"/>
    </source>
</evidence>
<keyword evidence="8" id="KW-1185">Reference proteome</keyword>
<dbReference type="Proteomes" id="UP001500984">
    <property type="component" value="Unassembled WGS sequence"/>
</dbReference>
<dbReference type="PIRSF" id="PIRSF006324">
    <property type="entry name" value="LeuE"/>
    <property type="match status" value="1"/>
</dbReference>
<protein>
    <submittedName>
        <fullName evidence="7">LysE family translocator</fullName>
    </submittedName>
</protein>
<keyword evidence="4 6" id="KW-1133">Transmembrane helix</keyword>
<evidence type="ECO:0000313" key="7">
    <source>
        <dbReference type="EMBL" id="GAA2090637.1"/>
    </source>
</evidence>
<dbReference type="EMBL" id="BAAAPZ010000002">
    <property type="protein sequence ID" value="GAA2090637.1"/>
    <property type="molecule type" value="Genomic_DNA"/>
</dbReference>
<evidence type="ECO:0000313" key="8">
    <source>
        <dbReference type="Proteomes" id="UP001500984"/>
    </source>
</evidence>
<gene>
    <name evidence="7" type="ORF">GCM10009823_07230</name>
</gene>
<evidence type="ECO:0000256" key="5">
    <source>
        <dbReference type="ARBA" id="ARBA00023136"/>
    </source>
</evidence>
<dbReference type="Pfam" id="PF01810">
    <property type="entry name" value="LysE"/>
    <property type="match status" value="1"/>
</dbReference>
<accession>A0ABN2WF39</accession>
<keyword evidence="3 6" id="KW-0812">Transmembrane</keyword>
<keyword evidence="2" id="KW-1003">Cell membrane</keyword>
<evidence type="ECO:0000256" key="6">
    <source>
        <dbReference type="SAM" id="Phobius"/>
    </source>
</evidence>
<proteinExistence type="predicted"/>
<comment type="subcellular location">
    <subcellularLocation>
        <location evidence="1">Cell membrane</location>
        <topology evidence="1">Multi-pass membrane protein</topology>
    </subcellularLocation>
</comment>
<evidence type="ECO:0000256" key="1">
    <source>
        <dbReference type="ARBA" id="ARBA00004651"/>
    </source>
</evidence>
<feature type="transmembrane region" description="Helical" evidence="6">
    <location>
        <begin position="41"/>
        <end position="66"/>
    </location>
</feature>
<evidence type="ECO:0000256" key="2">
    <source>
        <dbReference type="ARBA" id="ARBA00022475"/>
    </source>
</evidence>